<evidence type="ECO:0000256" key="4">
    <source>
        <dbReference type="ARBA" id="ARBA00022748"/>
    </source>
</evidence>
<organism evidence="11 12">
    <name type="scientific">Maribrevibacterium harenarium</name>
    <dbReference type="NCBI Taxonomy" id="2589817"/>
    <lineage>
        <taxon>Bacteria</taxon>
        <taxon>Pseudomonadati</taxon>
        <taxon>Pseudomonadota</taxon>
        <taxon>Gammaproteobacteria</taxon>
        <taxon>Oceanospirillales</taxon>
        <taxon>Oceanospirillaceae</taxon>
        <taxon>Maribrevibacterium</taxon>
    </lineage>
</organism>
<evidence type="ECO:0000256" key="8">
    <source>
        <dbReference type="SAM" id="Phobius"/>
    </source>
</evidence>
<dbReference type="PANTHER" id="PTHR32234:SF0">
    <property type="entry name" value="THIOL:DISULFIDE INTERCHANGE PROTEIN DSBD"/>
    <property type="match status" value="1"/>
</dbReference>
<dbReference type="GO" id="GO:0047134">
    <property type="term" value="F:protein-disulfide reductase [NAD(P)H] activity"/>
    <property type="evidence" value="ECO:0007669"/>
    <property type="project" value="UniProtKB-EC"/>
</dbReference>
<keyword evidence="9" id="KW-0732">Signal</keyword>
<dbReference type="Proteomes" id="UP000315901">
    <property type="component" value="Unassembled WGS sequence"/>
</dbReference>
<keyword evidence="7" id="KW-0676">Redox-active center</keyword>
<dbReference type="Pfam" id="PF02683">
    <property type="entry name" value="DsbD_TM"/>
    <property type="match status" value="1"/>
</dbReference>
<dbReference type="AlphaFoldDB" id="A0A501X4D6"/>
<feature type="signal peptide" evidence="9">
    <location>
        <begin position="1"/>
        <end position="24"/>
    </location>
</feature>
<evidence type="ECO:0000259" key="10">
    <source>
        <dbReference type="PROSITE" id="PS51352"/>
    </source>
</evidence>
<keyword evidence="2" id="KW-1003">Cell membrane</keyword>
<keyword evidence="6 8" id="KW-0472">Membrane</keyword>
<dbReference type="InterPro" id="IPR003834">
    <property type="entry name" value="Cyt_c_assmbl_TM_dom"/>
</dbReference>
<evidence type="ECO:0000256" key="1">
    <source>
        <dbReference type="ARBA" id="ARBA00004651"/>
    </source>
</evidence>
<reference evidence="11 12" key="1">
    <citation type="submission" date="2019-06" db="EMBL/GenBank/DDBJ databases">
        <title>A novel bacterium of genus Marinomonas, isolated from coastal sand.</title>
        <authorList>
            <person name="Huang H."/>
            <person name="Mo K."/>
            <person name="Hu Y."/>
        </authorList>
    </citation>
    <scope>NUCLEOTIDE SEQUENCE [LARGE SCALE GENOMIC DNA]</scope>
    <source>
        <strain evidence="11 12">HB171799</strain>
    </source>
</reference>
<dbReference type="GO" id="GO:0045454">
    <property type="term" value="P:cell redox homeostasis"/>
    <property type="evidence" value="ECO:0007669"/>
    <property type="project" value="TreeGrafter"/>
</dbReference>
<keyword evidence="3 8" id="KW-0812">Transmembrane</keyword>
<feature type="transmembrane region" description="Helical" evidence="8">
    <location>
        <begin position="207"/>
        <end position="234"/>
    </location>
</feature>
<feature type="transmembrane region" description="Helical" evidence="8">
    <location>
        <begin position="289"/>
        <end position="318"/>
    </location>
</feature>
<dbReference type="InterPro" id="IPR017937">
    <property type="entry name" value="Thioredoxin_CS"/>
</dbReference>
<keyword evidence="12" id="KW-1185">Reference proteome</keyword>
<feature type="domain" description="Thioredoxin" evidence="10">
    <location>
        <begin position="432"/>
        <end position="581"/>
    </location>
</feature>
<gene>
    <name evidence="11" type="primary">dsbD</name>
    <name evidence="11" type="ORF">FJM67_01825</name>
</gene>
<evidence type="ECO:0000256" key="5">
    <source>
        <dbReference type="ARBA" id="ARBA00022989"/>
    </source>
</evidence>
<dbReference type="PROSITE" id="PS00194">
    <property type="entry name" value="THIOREDOXIN_1"/>
    <property type="match status" value="1"/>
</dbReference>
<feature type="transmembrane region" description="Helical" evidence="8">
    <location>
        <begin position="359"/>
        <end position="379"/>
    </location>
</feature>
<evidence type="ECO:0000313" key="11">
    <source>
        <dbReference type="EMBL" id="TPE55308.1"/>
    </source>
</evidence>
<evidence type="ECO:0000313" key="12">
    <source>
        <dbReference type="Proteomes" id="UP000315901"/>
    </source>
</evidence>
<dbReference type="InterPro" id="IPR036929">
    <property type="entry name" value="DsbDN_sf"/>
</dbReference>
<keyword evidence="4" id="KW-0201">Cytochrome c-type biogenesis</keyword>
<dbReference type="EC" id="1.8.1.8" evidence="11"/>
<evidence type="ECO:0000256" key="2">
    <source>
        <dbReference type="ARBA" id="ARBA00022475"/>
    </source>
</evidence>
<dbReference type="GO" id="GO:0017004">
    <property type="term" value="P:cytochrome complex assembly"/>
    <property type="evidence" value="ECO:0007669"/>
    <property type="project" value="UniProtKB-KW"/>
</dbReference>
<accession>A0A501X4D6</accession>
<comment type="caution">
    <text evidence="11">The sequence shown here is derived from an EMBL/GenBank/DDBJ whole genome shotgun (WGS) entry which is preliminary data.</text>
</comment>
<evidence type="ECO:0000256" key="6">
    <source>
        <dbReference type="ARBA" id="ARBA00023136"/>
    </source>
</evidence>
<dbReference type="SUPFAM" id="SSF52833">
    <property type="entry name" value="Thioredoxin-like"/>
    <property type="match status" value="1"/>
</dbReference>
<dbReference type="InterPro" id="IPR028250">
    <property type="entry name" value="DsbDN"/>
</dbReference>
<dbReference type="InterPro" id="IPR013766">
    <property type="entry name" value="Thioredoxin_domain"/>
</dbReference>
<feature type="transmembrane region" description="Helical" evidence="8">
    <location>
        <begin position="416"/>
        <end position="438"/>
    </location>
</feature>
<proteinExistence type="predicted"/>
<dbReference type="Pfam" id="PF13899">
    <property type="entry name" value="Thioredoxin_7"/>
    <property type="match status" value="1"/>
</dbReference>
<evidence type="ECO:0000256" key="3">
    <source>
        <dbReference type="ARBA" id="ARBA00022692"/>
    </source>
</evidence>
<dbReference type="Gene3D" id="3.40.30.10">
    <property type="entry name" value="Glutaredoxin"/>
    <property type="match status" value="1"/>
</dbReference>
<protein>
    <submittedName>
        <fullName evidence="11">Protein-disulfide reductase DsbD</fullName>
        <ecNumber evidence="11">1.8.1.8</ecNumber>
    </submittedName>
</protein>
<comment type="subcellular location">
    <subcellularLocation>
        <location evidence="1">Cell membrane</location>
        <topology evidence="1">Multi-pass membrane protein</topology>
    </subcellularLocation>
</comment>
<dbReference type="NCBIfam" id="NF001419">
    <property type="entry name" value="PRK00293.1"/>
    <property type="match status" value="1"/>
</dbReference>
<keyword evidence="5 8" id="KW-1133">Transmembrane helix</keyword>
<dbReference type="PROSITE" id="PS51352">
    <property type="entry name" value="THIOREDOXIN_2"/>
    <property type="match status" value="1"/>
</dbReference>
<dbReference type="EMBL" id="VFRR01000002">
    <property type="protein sequence ID" value="TPE55308.1"/>
    <property type="molecule type" value="Genomic_DNA"/>
</dbReference>
<feature type="chain" id="PRO_5021256735" evidence="9">
    <location>
        <begin position="25"/>
        <end position="581"/>
    </location>
</feature>
<keyword evidence="11" id="KW-0560">Oxidoreductase</keyword>
<name>A0A501X4D6_9GAMM</name>
<dbReference type="InterPro" id="IPR036249">
    <property type="entry name" value="Thioredoxin-like_sf"/>
</dbReference>
<feature type="transmembrane region" description="Helical" evidence="8">
    <location>
        <begin position="385"/>
        <end position="404"/>
    </location>
</feature>
<dbReference type="PANTHER" id="PTHR32234">
    <property type="entry name" value="THIOL:DISULFIDE INTERCHANGE PROTEIN DSBD"/>
    <property type="match status" value="1"/>
</dbReference>
<evidence type="ECO:0000256" key="7">
    <source>
        <dbReference type="ARBA" id="ARBA00023284"/>
    </source>
</evidence>
<dbReference type="Gene3D" id="2.60.40.1250">
    <property type="entry name" value="Thiol:disulfide interchange protein DsbD, N-terminal domain"/>
    <property type="match status" value="1"/>
</dbReference>
<dbReference type="SUPFAM" id="SSF74863">
    <property type="entry name" value="Thiol:disulfide interchange protein DsbD, N-terminal domain (DsbD-alpha)"/>
    <property type="match status" value="1"/>
</dbReference>
<feature type="transmembrane region" description="Helical" evidence="8">
    <location>
        <begin position="324"/>
        <end position="347"/>
    </location>
</feature>
<feature type="transmembrane region" description="Helical" evidence="8">
    <location>
        <begin position="246"/>
        <end position="268"/>
    </location>
</feature>
<sequence length="581" mass="62128">MPMKLLFAWIGGWLVMLMANNATAAFLPANEAFQLSHSQTRLEWTIAPGYYLYQERIAVLDGDKAQLPLVWETSAESKDDPNFGLVQVFHQRAAAQIDLNKATLAFPATVKVRYQGCADEGLCYPPQTVTLTLTEPSTLEISETVAPSQEQAQTGAVQPSKERLWWTLASFFVLGVGLSLTPCVLPMIPILLSIITGGKTAPTRRQSFLLALAYVLGMSLAYSAAGVLVGLFGAQLNLQAATQSPLILSIFAGLFVFLALPMFGVFNLDLPSGLKNKLSNVGSNSSAPLVGAAVMGAISAIVVSPCVTAPMAGALLYISTTGDALVGGLTLFALSLGMGVPLLLLGAGGSRLLPKAGMWMELVKHTFGFVLLGIAWLLITRLLPAQISVMGWGVLLLVYVVQIWPEDLATTGKRIGRAVALLLGLYGSSLLLSALAGAPSLVTPLGFLTGGGNSQVANQELTASLFHRTADTAVIQQAIEAQRLGGNPLVIDIYADWCTSCQELEHQVFNTPEALAYQGKITFLQLDITANSPEHQAFLQRHNLFGPPSLLFFNGDTQPKDSFQGDIPRDQFLSRLQGMVR</sequence>
<dbReference type="OrthoDB" id="9811036at2"/>
<dbReference type="Pfam" id="PF11412">
    <property type="entry name" value="DsbD_N"/>
    <property type="match status" value="1"/>
</dbReference>
<feature type="transmembrane region" description="Helical" evidence="8">
    <location>
        <begin position="164"/>
        <end position="195"/>
    </location>
</feature>
<evidence type="ECO:0000256" key="9">
    <source>
        <dbReference type="SAM" id="SignalP"/>
    </source>
</evidence>
<dbReference type="GO" id="GO:0005886">
    <property type="term" value="C:plasma membrane"/>
    <property type="evidence" value="ECO:0007669"/>
    <property type="project" value="UniProtKB-SubCell"/>
</dbReference>